<dbReference type="Proteomes" id="UP000536835">
    <property type="component" value="Unassembled WGS sequence"/>
</dbReference>
<reference evidence="2 3" key="1">
    <citation type="submission" date="2020-05" db="EMBL/GenBank/DDBJ databases">
        <title>Parvularcula mediterraneae sp. nov., isolated from polypropylene straw from shallow seawater of the seashore of Laganas in Zakynthos island, Greece.</title>
        <authorList>
            <person name="Szabo I."/>
            <person name="Al-Omari J."/>
            <person name="Rado J."/>
            <person name="Szerdahelyi G.S."/>
        </authorList>
    </citation>
    <scope>NUCLEOTIDE SEQUENCE [LARGE SCALE GENOMIC DNA]</scope>
    <source>
        <strain evidence="2 3">ZS-1/3</strain>
    </source>
</reference>
<dbReference type="AlphaFoldDB" id="A0A7Y3RJ21"/>
<evidence type="ECO:0000256" key="1">
    <source>
        <dbReference type="SAM" id="Phobius"/>
    </source>
</evidence>
<accession>A0A7Y3RJ21</accession>
<sequence length="257" mass="28300">MILRRITQHVRAQNWFAVGIDFVIVVIGVFIGIQLGNWNDARTNAATEQVVLGAILDEVEADLDQLTSAMESAALATAASNHLLEAADLKPLTEIKLPVYNSYLYTDGMPSLEGTSLEAIRGQLWKAIAVRLYPAQSDSAFDGLVSAGNLSLISDPDLVRALQRYKALWEPLEISHTNTYRPFRDRLIFVGQKHGLSPFKGVGEEQLVALLQSDPELEGAVRTVLEYGVLHWQTLNSLHNNADALAVDLRRALGRSE</sequence>
<name>A0A7Y3RJ21_9PROT</name>
<dbReference type="EMBL" id="JABFCX010000002">
    <property type="protein sequence ID" value="NNU14989.1"/>
    <property type="molecule type" value="Genomic_DNA"/>
</dbReference>
<organism evidence="2 3">
    <name type="scientific">Parvularcula mediterranea</name>
    <dbReference type="NCBI Taxonomy" id="2732508"/>
    <lineage>
        <taxon>Bacteria</taxon>
        <taxon>Pseudomonadati</taxon>
        <taxon>Pseudomonadota</taxon>
        <taxon>Alphaproteobacteria</taxon>
        <taxon>Parvularculales</taxon>
        <taxon>Parvularculaceae</taxon>
        <taxon>Parvularcula</taxon>
    </lineage>
</organism>
<comment type="caution">
    <text evidence="2">The sequence shown here is derived from an EMBL/GenBank/DDBJ whole genome shotgun (WGS) entry which is preliminary data.</text>
</comment>
<keyword evidence="1" id="KW-1133">Transmembrane helix</keyword>
<evidence type="ECO:0000313" key="3">
    <source>
        <dbReference type="Proteomes" id="UP000536835"/>
    </source>
</evidence>
<feature type="transmembrane region" description="Helical" evidence="1">
    <location>
        <begin position="12"/>
        <end position="33"/>
    </location>
</feature>
<keyword evidence="1" id="KW-0472">Membrane</keyword>
<dbReference type="RefSeq" id="WP_173196097.1">
    <property type="nucleotide sequence ID" value="NZ_JABFCX010000002.1"/>
</dbReference>
<proteinExistence type="predicted"/>
<protein>
    <submittedName>
        <fullName evidence="2">Uncharacterized protein</fullName>
    </submittedName>
</protein>
<keyword evidence="3" id="KW-1185">Reference proteome</keyword>
<keyword evidence="1" id="KW-0812">Transmembrane</keyword>
<gene>
    <name evidence="2" type="ORF">HK107_01455</name>
</gene>
<evidence type="ECO:0000313" key="2">
    <source>
        <dbReference type="EMBL" id="NNU14989.1"/>
    </source>
</evidence>